<dbReference type="EMBL" id="JAAAMV010000001">
    <property type="protein sequence ID" value="NBD22962.1"/>
    <property type="molecule type" value="Genomic_DNA"/>
</dbReference>
<evidence type="ECO:0000313" key="1">
    <source>
        <dbReference type="EMBL" id="NBD22962.1"/>
    </source>
</evidence>
<dbReference type="Pfam" id="PF08282">
    <property type="entry name" value="Hydrolase_3"/>
    <property type="match status" value="2"/>
</dbReference>
<dbReference type="InterPro" id="IPR036412">
    <property type="entry name" value="HAD-like_sf"/>
</dbReference>
<dbReference type="NCBIfam" id="TIGR01484">
    <property type="entry name" value="HAD-SF-IIB"/>
    <property type="match status" value="1"/>
</dbReference>
<dbReference type="Gene3D" id="3.40.50.1000">
    <property type="entry name" value="HAD superfamily/HAD-like"/>
    <property type="match status" value="1"/>
</dbReference>
<proteinExistence type="predicted"/>
<dbReference type="InterPro" id="IPR006379">
    <property type="entry name" value="HAD-SF_hydro_IIB"/>
</dbReference>
<dbReference type="GO" id="GO:0016787">
    <property type="term" value="F:hydrolase activity"/>
    <property type="evidence" value="ECO:0007669"/>
    <property type="project" value="UniProtKB-KW"/>
</dbReference>
<gene>
    <name evidence="1" type="ORF">GT019_03650</name>
</gene>
<dbReference type="SFLD" id="SFLDG01140">
    <property type="entry name" value="C2.B:_Phosphomannomutase_and_P"/>
    <property type="match status" value="1"/>
</dbReference>
<reference evidence="1 2" key="1">
    <citation type="submission" date="2020-01" db="EMBL/GenBank/DDBJ databases">
        <title>Paenibacillus soybeanensis sp. nov. isolated from the nodules of soybean (Glycine max(L.) Merr).</title>
        <authorList>
            <person name="Wang H."/>
        </authorList>
    </citation>
    <scope>NUCLEOTIDE SEQUENCE [LARGE SCALE GENOMIC DNA]</scope>
    <source>
        <strain evidence="1 2">T1</strain>
    </source>
</reference>
<keyword evidence="2" id="KW-1185">Reference proteome</keyword>
<dbReference type="CDD" id="cd07516">
    <property type="entry name" value="HAD_Pase"/>
    <property type="match status" value="1"/>
</dbReference>
<organism evidence="1 2">
    <name type="scientific">Paenibacillus glycinis</name>
    <dbReference type="NCBI Taxonomy" id="2697035"/>
    <lineage>
        <taxon>Bacteria</taxon>
        <taxon>Bacillati</taxon>
        <taxon>Bacillota</taxon>
        <taxon>Bacilli</taxon>
        <taxon>Bacillales</taxon>
        <taxon>Paenibacillaceae</taxon>
        <taxon>Paenibacillus</taxon>
    </lineage>
</organism>
<accession>A0ABW9XKI5</accession>
<dbReference type="Proteomes" id="UP000665561">
    <property type="component" value="Unassembled WGS sequence"/>
</dbReference>
<comment type="caution">
    <text evidence="1">The sequence shown here is derived from an EMBL/GenBank/DDBJ whole genome shotgun (WGS) entry which is preliminary data.</text>
</comment>
<evidence type="ECO:0000313" key="2">
    <source>
        <dbReference type="Proteomes" id="UP000665561"/>
    </source>
</evidence>
<dbReference type="RefSeq" id="WP_161741256.1">
    <property type="nucleotide sequence ID" value="NZ_JAAAMV010000001.1"/>
</dbReference>
<keyword evidence="1" id="KW-0378">Hydrolase</keyword>
<dbReference type="SFLD" id="SFLDS00003">
    <property type="entry name" value="Haloacid_Dehalogenase"/>
    <property type="match status" value="1"/>
</dbReference>
<protein>
    <submittedName>
        <fullName evidence="1">HAD-IIB family hydrolase</fullName>
    </submittedName>
</protein>
<name>A0ABW9XKI5_9BACL</name>
<dbReference type="PANTHER" id="PTHR10000:SF8">
    <property type="entry name" value="HAD SUPERFAMILY HYDROLASE-LIKE, TYPE 3"/>
    <property type="match status" value="1"/>
</dbReference>
<dbReference type="PANTHER" id="PTHR10000">
    <property type="entry name" value="PHOSPHOSERINE PHOSPHATASE"/>
    <property type="match status" value="1"/>
</dbReference>
<dbReference type="SUPFAM" id="SSF56784">
    <property type="entry name" value="HAD-like"/>
    <property type="match status" value="1"/>
</dbReference>
<sequence>MTYDCIALDIDGTLLNPRGELAPATREALRQASERGCLVILASGRPIDQLLPVMQELGLSTPMVCANGAQNWLAPGKLFSERGLDAPWVRRLRLAAEEHGVLHWGHAREGSYYSNAGLPFPEPEEAAWFSFAVESRDHAIMARIRQNVLEWQDQVEVSRANPLQCEINARGVSKASGVAELAGQWGIPMEKVIAVGDGMNDAAMIRAAGLGIAMGNAEDELKRLAKLVGPTNEEDGVAWIVHHYLLQDDPKEELAR</sequence>
<dbReference type="InterPro" id="IPR023214">
    <property type="entry name" value="HAD_sf"/>
</dbReference>
<dbReference type="PROSITE" id="PS01229">
    <property type="entry name" value="COF_2"/>
    <property type="match status" value="1"/>
</dbReference>
<dbReference type="Gene3D" id="3.30.1240.10">
    <property type="match status" value="1"/>
</dbReference>